<sequence length="175" mass="20368">MVLWHKNAHVFNNDFNTVSLAFFNRYPNPYASHVLSIDTLSRELDPEGKLHTTRLIKKAGKLPRWAKPFLGRISESWIIEFSIVDPRQLSMRTYTRNLDHTKIIQVEEYTTYEQAEQSVRSTSCSSQVKFSSGFNVGIRSKIEDWSRSRFDENIKKSRLGMAFVMQELEKSSAML</sequence>
<comment type="caution">
    <text evidence="2">The sequence shown here is derived from an EMBL/GenBank/DDBJ whole genome shotgun (WGS) entry which is preliminary data.</text>
</comment>
<dbReference type="Proteomes" id="UP000187013">
    <property type="component" value="Unassembled WGS sequence"/>
</dbReference>
<dbReference type="EMBL" id="BDGX01000033">
    <property type="protein sequence ID" value="GAV52113.1"/>
    <property type="molecule type" value="Genomic_DNA"/>
</dbReference>
<organism evidence="2 3">
    <name type="scientific">Zygosaccharomyces rouxii</name>
    <dbReference type="NCBI Taxonomy" id="4956"/>
    <lineage>
        <taxon>Eukaryota</taxon>
        <taxon>Fungi</taxon>
        <taxon>Dikarya</taxon>
        <taxon>Ascomycota</taxon>
        <taxon>Saccharomycotina</taxon>
        <taxon>Saccharomycetes</taxon>
        <taxon>Saccharomycetales</taxon>
        <taxon>Saccharomycetaceae</taxon>
        <taxon>Zygosaccharomyces</taxon>
    </lineage>
</organism>
<dbReference type="InterPro" id="IPR006797">
    <property type="entry name" value="PRELI/MSF1_dom"/>
</dbReference>
<gene>
    <name evidence="2" type="ORF">ZYGR_0AG01040</name>
</gene>
<accession>A0A1Q3A958</accession>
<dbReference type="OrthoDB" id="341300at2759"/>
<evidence type="ECO:0000259" key="1">
    <source>
        <dbReference type="PROSITE" id="PS50904"/>
    </source>
</evidence>
<dbReference type="AlphaFoldDB" id="A0A1Q3A958"/>
<dbReference type="PROSITE" id="PS50904">
    <property type="entry name" value="PRELI_MSF1"/>
    <property type="match status" value="1"/>
</dbReference>
<protein>
    <recommendedName>
        <fullName evidence="1">PRELI/MSF1 domain-containing protein</fullName>
    </recommendedName>
</protein>
<dbReference type="PANTHER" id="PTHR11158">
    <property type="entry name" value="MSF1/PX19 RELATED"/>
    <property type="match status" value="1"/>
</dbReference>
<dbReference type="Pfam" id="PF04707">
    <property type="entry name" value="PRELI"/>
    <property type="match status" value="1"/>
</dbReference>
<dbReference type="GO" id="GO:0005758">
    <property type="term" value="C:mitochondrial intermembrane space"/>
    <property type="evidence" value="ECO:0007669"/>
    <property type="project" value="InterPro"/>
</dbReference>
<evidence type="ECO:0000313" key="3">
    <source>
        <dbReference type="Proteomes" id="UP000187013"/>
    </source>
</evidence>
<dbReference type="InterPro" id="IPR037365">
    <property type="entry name" value="Slowmo/Ups"/>
</dbReference>
<name>A0A1Q3A958_ZYGRO</name>
<reference evidence="2 3" key="1">
    <citation type="submission" date="2016-08" db="EMBL/GenBank/DDBJ databases">
        <title>Draft genome sequence of allopolyploid Zygosaccharomyces rouxii.</title>
        <authorList>
            <person name="Watanabe J."/>
            <person name="Uehara K."/>
            <person name="Mogi Y."/>
            <person name="Tsukioka Y."/>
        </authorList>
    </citation>
    <scope>NUCLEOTIDE SEQUENCE [LARGE SCALE GENOMIC DNA]</scope>
    <source>
        <strain evidence="2 3">NBRC 110957</strain>
    </source>
</reference>
<feature type="domain" description="PRELI/MSF1" evidence="1">
    <location>
        <begin position="1"/>
        <end position="173"/>
    </location>
</feature>
<evidence type="ECO:0000313" key="2">
    <source>
        <dbReference type="EMBL" id="GAV52113.1"/>
    </source>
</evidence>
<proteinExistence type="predicted"/>